<feature type="non-terminal residue" evidence="1">
    <location>
        <position position="1"/>
    </location>
</feature>
<evidence type="ECO:0000313" key="1">
    <source>
        <dbReference type="EMBL" id="VCW51472.1"/>
    </source>
</evidence>
<dbReference type="AlphaFoldDB" id="A0A9X9LDN4"/>
<evidence type="ECO:0000313" key="2">
    <source>
        <dbReference type="Proteomes" id="UP000269945"/>
    </source>
</evidence>
<dbReference type="EMBL" id="CYRY02000895">
    <property type="protein sequence ID" value="VCW51472.1"/>
    <property type="molecule type" value="Genomic_DNA"/>
</dbReference>
<comment type="caution">
    <text evidence="1">The sequence shown here is derived from an EMBL/GenBank/DDBJ whole genome shotgun (WGS) entry which is preliminary data.</text>
</comment>
<keyword evidence="2" id="KW-1185">Reference proteome</keyword>
<accession>A0A9X9LDN4</accession>
<organism evidence="1 2">
    <name type="scientific">Gulo gulo</name>
    <name type="common">Wolverine</name>
    <name type="synonym">Gluton</name>
    <dbReference type="NCBI Taxonomy" id="48420"/>
    <lineage>
        <taxon>Eukaryota</taxon>
        <taxon>Metazoa</taxon>
        <taxon>Chordata</taxon>
        <taxon>Craniata</taxon>
        <taxon>Vertebrata</taxon>
        <taxon>Euteleostomi</taxon>
        <taxon>Mammalia</taxon>
        <taxon>Eutheria</taxon>
        <taxon>Laurasiatheria</taxon>
        <taxon>Carnivora</taxon>
        <taxon>Caniformia</taxon>
        <taxon>Musteloidea</taxon>
        <taxon>Mustelidae</taxon>
        <taxon>Guloninae</taxon>
        <taxon>Gulo</taxon>
    </lineage>
</organism>
<name>A0A9X9LDN4_GULGU</name>
<reference evidence="1 2" key="1">
    <citation type="submission" date="2018-10" db="EMBL/GenBank/DDBJ databases">
        <authorList>
            <person name="Ekblom R."/>
            <person name="Jareborg N."/>
        </authorList>
    </citation>
    <scope>NUCLEOTIDE SEQUENCE [LARGE SCALE GENOMIC DNA]</scope>
    <source>
        <tissue evidence="1">Muscle</tissue>
    </source>
</reference>
<dbReference type="Proteomes" id="UP000269945">
    <property type="component" value="Unassembled WGS sequence"/>
</dbReference>
<sequence length="79" mass="8659">TAICPKRRSLWKSTDETSNAVLSPRLLPSAHLQPAVNTLNLSSAGPPEKENLPWSPAAACMTKGTLYWLQKDGREETLI</sequence>
<proteinExistence type="predicted"/>
<gene>
    <name evidence="1" type="ORF">BN2614_LOCUS1</name>
</gene>
<protein>
    <submittedName>
        <fullName evidence="1">Uncharacterized protein</fullName>
    </submittedName>
</protein>